<gene>
    <name evidence="1" type="ORF">SAMN05216404_106194</name>
</gene>
<sequence>MSIVAAVKEAIDAGLGDFWMLNLPEEMKNAYYAGFKERSREDKDEHRDFIVMKAAARTLKEKGVRGLCFY</sequence>
<protein>
    <submittedName>
        <fullName evidence="1">Uncharacterized protein</fullName>
    </submittedName>
</protein>
<name>A0A1H8IVD4_9PROT</name>
<evidence type="ECO:0000313" key="2">
    <source>
        <dbReference type="Proteomes" id="UP000183898"/>
    </source>
</evidence>
<dbReference type="RefSeq" id="WP_074746385.1">
    <property type="nucleotide sequence ID" value="NZ_FOCT01000006.1"/>
</dbReference>
<proteinExistence type="predicted"/>
<dbReference type="AlphaFoldDB" id="A0A1H8IVD4"/>
<organism evidence="1 2">
    <name type="scientific">Nitrosospira multiformis</name>
    <dbReference type="NCBI Taxonomy" id="1231"/>
    <lineage>
        <taxon>Bacteria</taxon>
        <taxon>Pseudomonadati</taxon>
        <taxon>Pseudomonadota</taxon>
        <taxon>Betaproteobacteria</taxon>
        <taxon>Nitrosomonadales</taxon>
        <taxon>Nitrosomonadaceae</taxon>
        <taxon>Nitrosospira</taxon>
    </lineage>
</organism>
<reference evidence="1 2" key="1">
    <citation type="submission" date="2016-10" db="EMBL/GenBank/DDBJ databases">
        <authorList>
            <person name="de Groot N.N."/>
        </authorList>
    </citation>
    <scope>NUCLEOTIDE SEQUENCE [LARGE SCALE GENOMIC DNA]</scope>
    <source>
        <strain evidence="1 2">Nl18</strain>
    </source>
</reference>
<dbReference type="Proteomes" id="UP000183898">
    <property type="component" value="Unassembled WGS sequence"/>
</dbReference>
<evidence type="ECO:0000313" key="1">
    <source>
        <dbReference type="EMBL" id="SEN72401.1"/>
    </source>
</evidence>
<accession>A0A1H8IVD4</accession>
<dbReference type="EMBL" id="FOCT01000006">
    <property type="protein sequence ID" value="SEN72401.1"/>
    <property type="molecule type" value="Genomic_DNA"/>
</dbReference>